<dbReference type="InterPro" id="IPR008271">
    <property type="entry name" value="Ser/Thr_kinase_AS"/>
</dbReference>
<dbReference type="SUPFAM" id="SSF56112">
    <property type="entry name" value="Protein kinase-like (PK-like)"/>
    <property type="match status" value="1"/>
</dbReference>
<dbReference type="GO" id="GO:0005737">
    <property type="term" value="C:cytoplasm"/>
    <property type="evidence" value="ECO:0007669"/>
    <property type="project" value="TreeGrafter"/>
</dbReference>
<feature type="binding site" evidence="3">
    <location>
        <position position="108"/>
    </location>
    <ligand>
        <name>ATP</name>
        <dbReference type="ChEBI" id="CHEBI:30616"/>
    </ligand>
</feature>
<dbReference type="Gene3D" id="1.10.510.10">
    <property type="entry name" value="Transferase(Phosphotransferase) domain 1"/>
    <property type="match status" value="1"/>
</dbReference>
<dbReference type="OMA" id="NKADRWQ"/>
<evidence type="ECO:0000256" key="1">
    <source>
        <dbReference type="ARBA" id="ARBA00022741"/>
    </source>
</evidence>
<dbReference type="GeneID" id="6009081"/>
<dbReference type="AlphaFoldDB" id="A8NCP9"/>
<dbReference type="GO" id="GO:0004674">
    <property type="term" value="F:protein serine/threonine kinase activity"/>
    <property type="evidence" value="ECO:0007669"/>
    <property type="project" value="TreeGrafter"/>
</dbReference>
<evidence type="ECO:0000313" key="6">
    <source>
        <dbReference type="EMBL" id="EAU89342.2"/>
    </source>
</evidence>
<accession>A8NCP9</accession>
<dbReference type="RefSeq" id="XP_001832593.2">
    <property type="nucleotide sequence ID" value="XM_001832541.2"/>
</dbReference>
<dbReference type="InterPro" id="IPR011009">
    <property type="entry name" value="Kinase-like_dom_sf"/>
</dbReference>
<dbReference type="PANTHER" id="PTHR44167:SF24">
    <property type="entry name" value="SERINE_THREONINE-PROTEIN KINASE CHK2"/>
    <property type="match status" value="1"/>
</dbReference>
<dbReference type="PROSITE" id="PS00107">
    <property type="entry name" value="PROTEIN_KINASE_ATP"/>
    <property type="match status" value="1"/>
</dbReference>
<feature type="compositionally biased region" description="Low complexity" evidence="4">
    <location>
        <begin position="752"/>
        <end position="787"/>
    </location>
</feature>
<feature type="compositionally biased region" description="Low complexity" evidence="4">
    <location>
        <begin position="652"/>
        <end position="673"/>
    </location>
</feature>
<dbReference type="VEuPathDB" id="FungiDB:CC1G_03607"/>
<name>A8NCP9_COPC7</name>
<feature type="compositionally biased region" description="Low complexity" evidence="4">
    <location>
        <begin position="377"/>
        <end position="391"/>
    </location>
</feature>
<dbReference type="HOGENOM" id="CLU_000288_172_0_1"/>
<evidence type="ECO:0000259" key="5">
    <source>
        <dbReference type="PROSITE" id="PS50011"/>
    </source>
</evidence>
<feature type="region of interest" description="Disordered" evidence="4">
    <location>
        <begin position="1"/>
        <end position="65"/>
    </location>
</feature>
<feature type="compositionally biased region" description="Low complexity" evidence="4">
    <location>
        <begin position="15"/>
        <end position="42"/>
    </location>
</feature>
<evidence type="ECO:0000256" key="4">
    <source>
        <dbReference type="SAM" id="MobiDB-lite"/>
    </source>
</evidence>
<organism evidence="6 7">
    <name type="scientific">Coprinopsis cinerea (strain Okayama-7 / 130 / ATCC MYA-4618 / FGSC 9003)</name>
    <name type="common">Inky cap fungus</name>
    <name type="synonym">Hormographiella aspergillata</name>
    <dbReference type="NCBI Taxonomy" id="240176"/>
    <lineage>
        <taxon>Eukaryota</taxon>
        <taxon>Fungi</taxon>
        <taxon>Dikarya</taxon>
        <taxon>Basidiomycota</taxon>
        <taxon>Agaricomycotina</taxon>
        <taxon>Agaricomycetes</taxon>
        <taxon>Agaricomycetidae</taxon>
        <taxon>Agaricales</taxon>
        <taxon>Agaricineae</taxon>
        <taxon>Psathyrellaceae</taxon>
        <taxon>Coprinopsis</taxon>
    </lineage>
</organism>
<dbReference type="GO" id="GO:0005634">
    <property type="term" value="C:nucleus"/>
    <property type="evidence" value="ECO:0007669"/>
    <property type="project" value="TreeGrafter"/>
</dbReference>
<keyword evidence="6" id="KW-0808">Transferase</keyword>
<keyword evidence="1 3" id="KW-0547">Nucleotide-binding</keyword>
<proteinExistence type="predicted"/>
<feature type="region of interest" description="Disordered" evidence="4">
    <location>
        <begin position="370"/>
        <end position="419"/>
    </location>
</feature>
<dbReference type="EMBL" id="AACS02000009">
    <property type="protein sequence ID" value="EAU89342.2"/>
    <property type="molecule type" value="Genomic_DNA"/>
</dbReference>
<comment type="caution">
    <text evidence="6">The sequence shown here is derived from an EMBL/GenBank/DDBJ whole genome shotgun (WGS) entry which is preliminary data.</text>
</comment>
<dbReference type="InParanoid" id="A8NCP9"/>
<feature type="compositionally biased region" description="Polar residues" evidence="4">
    <location>
        <begin position="51"/>
        <end position="61"/>
    </location>
</feature>
<keyword evidence="7" id="KW-1185">Reference proteome</keyword>
<feature type="region of interest" description="Disordered" evidence="4">
    <location>
        <begin position="444"/>
        <end position="479"/>
    </location>
</feature>
<dbReference type="PANTHER" id="PTHR44167">
    <property type="entry name" value="OVARIAN-SPECIFIC SERINE/THREONINE-PROTEIN KINASE LOK-RELATED"/>
    <property type="match status" value="1"/>
</dbReference>
<dbReference type="GO" id="GO:0044773">
    <property type="term" value="P:mitotic DNA damage checkpoint signaling"/>
    <property type="evidence" value="ECO:0007669"/>
    <property type="project" value="TreeGrafter"/>
</dbReference>
<dbReference type="SMART" id="SM00220">
    <property type="entry name" value="S_TKc"/>
    <property type="match status" value="1"/>
</dbReference>
<feature type="compositionally biased region" description="Polar residues" evidence="4">
    <location>
        <begin position="392"/>
        <end position="404"/>
    </location>
</feature>
<evidence type="ECO:0000256" key="3">
    <source>
        <dbReference type="PROSITE-ProRule" id="PRU10141"/>
    </source>
</evidence>
<dbReference type="Pfam" id="PF00069">
    <property type="entry name" value="Pkinase"/>
    <property type="match status" value="1"/>
</dbReference>
<dbReference type="eggNOG" id="KOG0583">
    <property type="taxonomic scope" value="Eukaryota"/>
</dbReference>
<feature type="compositionally biased region" description="Basic and acidic residues" evidence="4">
    <location>
        <begin position="448"/>
        <end position="460"/>
    </location>
</feature>
<dbReference type="GO" id="GO:0005524">
    <property type="term" value="F:ATP binding"/>
    <property type="evidence" value="ECO:0007669"/>
    <property type="project" value="UniProtKB-UniRule"/>
</dbReference>
<feature type="region of interest" description="Disordered" evidence="4">
    <location>
        <begin position="629"/>
        <end position="787"/>
    </location>
</feature>
<keyword evidence="2 3" id="KW-0067">ATP-binding</keyword>
<dbReference type="OrthoDB" id="541276at2759"/>
<dbReference type="STRING" id="240176.A8NCP9"/>
<evidence type="ECO:0000313" key="7">
    <source>
        <dbReference type="Proteomes" id="UP000001861"/>
    </source>
</evidence>
<sequence>MPNPSVVAKGDIRGSSPSSFPHSTSSKYRGFSSSSGSNVRTSPCLRPYHESMSSKMPQPSSAVHPPVGTLIDGDSLELVEVLGVGGYGVVYRAVDARYPTGPKSYAVKCLVTSGHQSARQRQVHIREIALHQLASAHPGVVTLHRVVEQYNHTYIIMEYASDHDLFTQILHNCRYLGNDALIKDIFLQMLDAVEYCHSLGIYHRDLKPENILCFDDGLRVAITDFGLATTDKISDEFRTGSVYHMSPECQGGAFAPGGKYSPMFNDIWSLGIILLNLATGRNPWKSATPDDPTFQAYLRDPYTFLPTVLPISAELNEILVQMLDVDWRRRMKLHEIRYAIEELTTFYSDGVIFEGSMARCPWEAGMDIDSESSANTQEVSSSPPVSPVQEQRLTSQWSKDSTSDIVFAPRSPTDDSTYGVPWPAEYSSCGATWAYESPVSSFSSEDDDHFRMDTFDRPDTPSEASTQSPPPSLPATPNDLDVTFAAQQDAKPRARLTLDTNVHKPRIVQANTSMEPSFSTDSDMMHTAIEYDPYSSLFFLATPLSSKLMGPDSAVTAVAEDREMTSPSAWRTSVVMSSPSLYSSSAVLPPTTLCSLDLARPLLNLGLCQQRIPLRPSLSPFVAHKKLRVPPTSGLSKPSSPIRVFSPPSPTTPTVYNAASGSSNDSGSSQASQLHYRFSKLFPRTNAPTPAPAAPSSTVRPASRGRAFHAKPYPTFGRRKAGVAKAGKGDRDGKRPQQQRSVGSADGGEQGSLVASVESSSTTASACSGHDSAGTCGSASSSVSGGSCGVVVENVERKRVLGKRIATKHWFPGRFFNSGVHVGV</sequence>
<keyword evidence="6" id="KW-0418">Kinase</keyword>
<evidence type="ECO:0000256" key="2">
    <source>
        <dbReference type="ARBA" id="ARBA00022840"/>
    </source>
</evidence>
<dbReference type="InterPro" id="IPR000719">
    <property type="entry name" value="Prot_kinase_dom"/>
</dbReference>
<dbReference type="PROSITE" id="PS00108">
    <property type="entry name" value="PROTEIN_KINASE_ST"/>
    <property type="match status" value="1"/>
</dbReference>
<dbReference type="InterPro" id="IPR017441">
    <property type="entry name" value="Protein_kinase_ATP_BS"/>
</dbReference>
<reference evidence="6 7" key="1">
    <citation type="journal article" date="2010" name="Proc. Natl. Acad. Sci. U.S.A.">
        <title>Insights into evolution of multicellular fungi from the assembled chromosomes of the mushroom Coprinopsis cinerea (Coprinus cinereus).</title>
        <authorList>
            <person name="Stajich J.E."/>
            <person name="Wilke S.K."/>
            <person name="Ahren D."/>
            <person name="Au C.H."/>
            <person name="Birren B.W."/>
            <person name="Borodovsky M."/>
            <person name="Burns C."/>
            <person name="Canback B."/>
            <person name="Casselton L.A."/>
            <person name="Cheng C.K."/>
            <person name="Deng J."/>
            <person name="Dietrich F.S."/>
            <person name="Fargo D.C."/>
            <person name="Farman M.L."/>
            <person name="Gathman A.C."/>
            <person name="Goldberg J."/>
            <person name="Guigo R."/>
            <person name="Hoegger P.J."/>
            <person name="Hooker J.B."/>
            <person name="Huggins A."/>
            <person name="James T.Y."/>
            <person name="Kamada T."/>
            <person name="Kilaru S."/>
            <person name="Kodira C."/>
            <person name="Kues U."/>
            <person name="Kupfer D."/>
            <person name="Kwan H.S."/>
            <person name="Lomsadze A."/>
            <person name="Li W."/>
            <person name="Lilly W.W."/>
            <person name="Ma L.J."/>
            <person name="Mackey A.J."/>
            <person name="Manning G."/>
            <person name="Martin F."/>
            <person name="Muraguchi H."/>
            <person name="Natvig D.O."/>
            <person name="Palmerini H."/>
            <person name="Ramesh M.A."/>
            <person name="Rehmeyer C.J."/>
            <person name="Roe B.A."/>
            <person name="Shenoy N."/>
            <person name="Stanke M."/>
            <person name="Ter-Hovhannisyan V."/>
            <person name="Tunlid A."/>
            <person name="Velagapudi R."/>
            <person name="Vision T.J."/>
            <person name="Zeng Q."/>
            <person name="Zolan M.E."/>
            <person name="Pukkila P.J."/>
        </authorList>
    </citation>
    <scope>NUCLEOTIDE SEQUENCE [LARGE SCALE GENOMIC DNA]</scope>
    <source>
        <strain evidence="7">Okayama-7 / 130 / ATCC MYA-4618 / FGSC 9003</strain>
    </source>
</reference>
<protein>
    <submittedName>
        <fullName evidence="6">Other/RAN protein kinase</fullName>
    </submittedName>
</protein>
<feature type="compositionally biased region" description="Low complexity" evidence="4">
    <location>
        <begin position="683"/>
        <end position="704"/>
    </location>
</feature>
<dbReference type="PROSITE" id="PS50011">
    <property type="entry name" value="PROTEIN_KINASE_DOM"/>
    <property type="match status" value="1"/>
</dbReference>
<gene>
    <name evidence="6" type="ORF">CC1G_03607</name>
</gene>
<dbReference type="Proteomes" id="UP000001861">
    <property type="component" value="Unassembled WGS sequence"/>
</dbReference>
<feature type="domain" description="Protein kinase" evidence="5">
    <location>
        <begin position="76"/>
        <end position="347"/>
    </location>
</feature>
<dbReference type="KEGG" id="cci:CC1G_03607"/>